<evidence type="ECO:0000313" key="2">
    <source>
        <dbReference type="EMBL" id="KKO74446.1"/>
    </source>
</evidence>
<dbReference type="VEuPathDB" id="MicrosporidiaDB:AAJ76_7100010747"/>
<feature type="compositionally biased region" description="Basic and acidic residues" evidence="1">
    <location>
        <begin position="114"/>
        <end position="132"/>
    </location>
</feature>
<name>A0A0F9WA10_9MICR</name>
<gene>
    <name evidence="2" type="ORF">AAJ76_7100010747</name>
</gene>
<feature type="region of interest" description="Disordered" evidence="1">
    <location>
        <begin position="114"/>
        <end position="144"/>
    </location>
</feature>
<reference evidence="2 3" key="1">
    <citation type="journal article" date="2015" name="Environ. Microbiol.">
        <title>Genome analyses suggest the presence of polyploidy and recent human-driven expansions in eight global populations of the honeybee pathogen Nosema ceranae.</title>
        <authorList>
            <person name="Pelin A."/>
            <person name="Selman M."/>
            <person name="Aris-Brosou S."/>
            <person name="Farinelli L."/>
            <person name="Corradi N."/>
        </authorList>
    </citation>
    <scope>NUCLEOTIDE SEQUENCE [LARGE SCALE GENOMIC DNA]</scope>
    <source>
        <strain evidence="2 3">PA08 1199</strain>
    </source>
</reference>
<dbReference type="VEuPathDB" id="MicrosporidiaDB:NCER_100528"/>
<proteinExistence type="predicted"/>
<keyword evidence="3" id="KW-1185">Reference proteome</keyword>
<accession>A0A0F9WA10</accession>
<sequence length="217" mass="25133">MYILLFAYVVNTKKVSLYSPFLQLRELDIGQNIGEVVPSKDLKNEFILNITDQNLAQNLKISNLRVHHDILGYQIYNYSGCLTANNSGLNIEQCVDIQSSKIIFQRFKFVDSSENEQKSKKREPEEDFEKLSEAPYAGKVSNPRPPVLFSKAENNYNFLNEDDEQPFYPKIKKKKQKINNLVRAEEAPEKLDEDELLHLNGKNTEIEDQLNNFLSKN</sequence>
<dbReference type="AlphaFoldDB" id="A0A0F9WA10"/>
<dbReference type="EMBL" id="JPQZ01000071">
    <property type="protein sequence ID" value="KKO74446.1"/>
    <property type="molecule type" value="Genomic_DNA"/>
</dbReference>
<dbReference type="GeneID" id="36321279"/>
<protein>
    <submittedName>
        <fullName evidence="2">Uncharacterized protein</fullName>
    </submittedName>
</protein>
<comment type="caution">
    <text evidence="2">The sequence shown here is derived from an EMBL/GenBank/DDBJ whole genome shotgun (WGS) entry which is preliminary data.</text>
</comment>
<evidence type="ECO:0000256" key="1">
    <source>
        <dbReference type="SAM" id="MobiDB-lite"/>
    </source>
</evidence>
<organism evidence="2 3">
    <name type="scientific">Vairimorpha ceranae</name>
    <dbReference type="NCBI Taxonomy" id="40302"/>
    <lineage>
        <taxon>Eukaryota</taxon>
        <taxon>Fungi</taxon>
        <taxon>Fungi incertae sedis</taxon>
        <taxon>Microsporidia</taxon>
        <taxon>Nosematidae</taxon>
        <taxon>Vairimorpha</taxon>
    </lineage>
</organism>
<dbReference type="Proteomes" id="UP000034350">
    <property type="component" value="Unassembled WGS sequence"/>
</dbReference>
<dbReference type="VEuPathDB" id="MicrosporidiaDB:G9O61_00g019240"/>
<dbReference type="RefSeq" id="XP_024330188.1">
    <property type="nucleotide sequence ID" value="XM_024476326.1"/>
</dbReference>
<evidence type="ECO:0000313" key="3">
    <source>
        <dbReference type="Proteomes" id="UP000034350"/>
    </source>
</evidence>